<dbReference type="SUPFAM" id="SSF48613">
    <property type="entry name" value="Heme oxygenase-like"/>
    <property type="match status" value="1"/>
</dbReference>
<dbReference type="InterPro" id="IPR016084">
    <property type="entry name" value="Haem_Oase-like_multi-hlx"/>
</dbReference>
<gene>
    <name evidence="2" type="ORF">B0H66DRAFT_558198</name>
</gene>
<dbReference type="CDD" id="cd19357">
    <property type="entry name" value="TenA_E_At3g16990-like"/>
    <property type="match status" value="1"/>
</dbReference>
<dbReference type="EMBL" id="JAUEDM010000004">
    <property type="protein sequence ID" value="KAK3318793.1"/>
    <property type="molecule type" value="Genomic_DNA"/>
</dbReference>
<feature type="domain" description="Thiaminase-2/PQQC" evidence="1">
    <location>
        <begin position="38"/>
        <end position="80"/>
    </location>
</feature>
<dbReference type="Gene3D" id="1.20.910.10">
    <property type="entry name" value="Heme oxygenase-like"/>
    <property type="match status" value="1"/>
</dbReference>
<evidence type="ECO:0000259" key="1">
    <source>
        <dbReference type="Pfam" id="PF03070"/>
    </source>
</evidence>
<protein>
    <recommendedName>
        <fullName evidence="1">Thiaminase-2/PQQC domain-containing protein</fullName>
    </recommendedName>
</protein>
<dbReference type="Pfam" id="PF03070">
    <property type="entry name" value="TENA_THI-4"/>
    <property type="match status" value="1"/>
</dbReference>
<comment type="caution">
    <text evidence="2">The sequence shown here is derived from an EMBL/GenBank/DDBJ whole genome shotgun (WGS) entry which is preliminary data.</text>
</comment>
<dbReference type="Proteomes" id="UP001283341">
    <property type="component" value="Unassembled WGS sequence"/>
</dbReference>
<evidence type="ECO:0000313" key="3">
    <source>
        <dbReference type="Proteomes" id="UP001283341"/>
    </source>
</evidence>
<dbReference type="PANTHER" id="PTHR41813:SF2">
    <property type="entry name" value="REGULATOR PAB1642, PUTATIVE (AFU_ORTHOLOGUE AFUA_3G11955)-RELATED"/>
    <property type="match status" value="1"/>
</dbReference>
<evidence type="ECO:0000313" key="2">
    <source>
        <dbReference type="EMBL" id="KAK3318793.1"/>
    </source>
</evidence>
<accession>A0AAE0I546</accession>
<organism evidence="2 3">
    <name type="scientific">Apodospora peruviana</name>
    <dbReference type="NCBI Taxonomy" id="516989"/>
    <lineage>
        <taxon>Eukaryota</taxon>
        <taxon>Fungi</taxon>
        <taxon>Dikarya</taxon>
        <taxon>Ascomycota</taxon>
        <taxon>Pezizomycotina</taxon>
        <taxon>Sordariomycetes</taxon>
        <taxon>Sordariomycetidae</taxon>
        <taxon>Sordariales</taxon>
        <taxon>Lasiosphaeriaceae</taxon>
        <taxon>Apodospora</taxon>
    </lineage>
</organism>
<reference evidence="2" key="1">
    <citation type="journal article" date="2023" name="Mol. Phylogenet. Evol.">
        <title>Genome-scale phylogeny and comparative genomics of the fungal order Sordariales.</title>
        <authorList>
            <person name="Hensen N."/>
            <person name="Bonometti L."/>
            <person name="Westerberg I."/>
            <person name="Brannstrom I.O."/>
            <person name="Guillou S."/>
            <person name="Cros-Aarteil S."/>
            <person name="Calhoun S."/>
            <person name="Haridas S."/>
            <person name="Kuo A."/>
            <person name="Mondo S."/>
            <person name="Pangilinan J."/>
            <person name="Riley R."/>
            <person name="LaButti K."/>
            <person name="Andreopoulos B."/>
            <person name="Lipzen A."/>
            <person name="Chen C."/>
            <person name="Yan M."/>
            <person name="Daum C."/>
            <person name="Ng V."/>
            <person name="Clum A."/>
            <person name="Steindorff A."/>
            <person name="Ohm R.A."/>
            <person name="Martin F."/>
            <person name="Silar P."/>
            <person name="Natvig D.O."/>
            <person name="Lalanne C."/>
            <person name="Gautier V."/>
            <person name="Ament-Velasquez S.L."/>
            <person name="Kruys A."/>
            <person name="Hutchinson M.I."/>
            <person name="Powell A.J."/>
            <person name="Barry K."/>
            <person name="Miller A.N."/>
            <person name="Grigoriev I.V."/>
            <person name="Debuchy R."/>
            <person name="Gladieux P."/>
            <person name="Hiltunen Thoren M."/>
            <person name="Johannesson H."/>
        </authorList>
    </citation>
    <scope>NUCLEOTIDE SEQUENCE</scope>
    <source>
        <strain evidence="2">CBS 118394</strain>
    </source>
</reference>
<name>A0AAE0I546_9PEZI</name>
<dbReference type="InterPro" id="IPR053261">
    <property type="entry name" value="Polyketide-peptide_reg"/>
</dbReference>
<dbReference type="InterPro" id="IPR004305">
    <property type="entry name" value="Thiaminase-2/PQQC"/>
</dbReference>
<dbReference type="AlphaFoldDB" id="A0AAE0I546"/>
<reference evidence="2" key="2">
    <citation type="submission" date="2023-06" db="EMBL/GenBank/DDBJ databases">
        <authorList>
            <consortium name="Lawrence Berkeley National Laboratory"/>
            <person name="Haridas S."/>
            <person name="Hensen N."/>
            <person name="Bonometti L."/>
            <person name="Westerberg I."/>
            <person name="Brannstrom I.O."/>
            <person name="Guillou S."/>
            <person name="Cros-Aarteil S."/>
            <person name="Calhoun S."/>
            <person name="Kuo A."/>
            <person name="Mondo S."/>
            <person name="Pangilinan J."/>
            <person name="Riley R."/>
            <person name="Labutti K."/>
            <person name="Andreopoulos B."/>
            <person name="Lipzen A."/>
            <person name="Chen C."/>
            <person name="Yanf M."/>
            <person name="Daum C."/>
            <person name="Ng V."/>
            <person name="Clum A."/>
            <person name="Steindorff A."/>
            <person name="Ohm R."/>
            <person name="Martin F."/>
            <person name="Silar P."/>
            <person name="Natvig D."/>
            <person name="Lalanne C."/>
            <person name="Gautier V."/>
            <person name="Ament-Velasquez S.L."/>
            <person name="Kruys A."/>
            <person name="Hutchinson M.I."/>
            <person name="Powell A.J."/>
            <person name="Barry K."/>
            <person name="Miller A.N."/>
            <person name="Grigoriev I.V."/>
            <person name="Debuchy R."/>
            <person name="Gladieux P."/>
            <person name="Thoren M.H."/>
            <person name="Johannesson H."/>
        </authorList>
    </citation>
    <scope>NUCLEOTIDE SEQUENCE</scope>
    <source>
        <strain evidence="2">CBS 118394</strain>
    </source>
</reference>
<dbReference type="PANTHER" id="PTHR41813">
    <property type="entry name" value="REGULATOR PAB1642, PUTATIVE (AFU_ORTHOLOGUE AFUA_3G11955)-RELATED"/>
    <property type="match status" value="1"/>
</dbReference>
<sequence>MLLRSRKMTVKTTIISPARPAQTWSLTEHLLSTFPEEYQRATQHPFLLAAAEGRLPKDVLGKWLANDRLYIHSYIRAAGKLLSAIDLPQVVPKDGEASETQLVDWLIEALAAVRREERLFIDVAGRYGLDVNIGTLGGVSSTEAVVVDEGAKLPGLVMMEDIFRDIQGSTTAAPGAYEMARLNDRPPTTTLLPWLEGAVMFWGTERTYLDAWSWAKSRQPPGKASSDAREDADGGALRNEFIPNWSSVDFGRFVGRLGGLIDFAVSQALERVGEEGADAVKAEIIGRVEAKWKSLLSAEAAFWPQVD</sequence>
<proteinExistence type="predicted"/>
<keyword evidence="3" id="KW-1185">Reference proteome</keyword>
<dbReference type="GO" id="GO:0006772">
    <property type="term" value="P:thiamine metabolic process"/>
    <property type="evidence" value="ECO:0007669"/>
    <property type="project" value="UniProtKB-ARBA"/>
</dbReference>